<evidence type="ECO:0000313" key="1">
    <source>
        <dbReference type="EMBL" id="MCF1713186.1"/>
    </source>
</evidence>
<organism evidence="1 2">
    <name type="scientific">Flavihumibacter fluminis</name>
    <dbReference type="NCBI Taxonomy" id="2909236"/>
    <lineage>
        <taxon>Bacteria</taxon>
        <taxon>Pseudomonadati</taxon>
        <taxon>Bacteroidota</taxon>
        <taxon>Chitinophagia</taxon>
        <taxon>Chitinophagales</taxon>
        <taxon>Chitinophagaceae</taxon>
        <taxon>Flavihumibacter</taxon>
    </lineage>
</organism>
<name>A0ABS9BEV4_9BACT</name>
<dbReference type="Pfam" id="PF14076">
    <property type="entry name" value="DUF4258"/>
    <property type="match status" value="1"/>
</dbReference>
<dbReference type="Proteomes" id="UP001200145">
    <property type="component" value="Unassembled WGS sequence"/>
</dbReference>
<accession>A0ABS9BEV4</accession>
<reference evidence="1 2" key="1">
    <citation type="submission" date="2022-01" db="EMBL/GenBank/DDBJ databases">
        <title>Flavihumibacter sp. nov., isolated from sediment of a river.</title>
        <authorList>
            <person name="Liu H."/>
        </authorList>
    </citation>
    <scope>NUCLEOTIDE SEQUENCE [LARGE SCALE GENOMIC DNA]</scope>
    <source>
        <strain evidence="1 2">RY-1</strain>
    </source>
</reference>
<evidence type="ECO:0000313" key="2">
    <source>
        <dbReference type="Proteomes" id="UP001200145"/>
    </source>
</evidence>
<dbReference type="RefSeq" id="WP_234863643.1">
    <property type="nucleotide sequence ID" value="NZ_JAKEVY010000001.1"/>
</dbReference>
<gene>
    <name evidence="1" type="ORF">L0U88_00915</name>
</gene>
<comment type="caution">
    <text evidence="1">The sequence shown here is derived from an EMBL/GenBank/DDBJ whole genome shotgun (WGS) entry which is preliminary data.</text>
</comment>
<keyword evidence="2" id="KW-1185">Reference proteome</keyword>
<dbReference type="InterPro" id="IPR025354">
    <property type="entry name" value="DUF4258"/>
</dbReference>
<dbReference type="EMBL" id="JAKEVY010000001">
    <property type="protein sequence ID" value="MCF1713186.1"/>
    <property type="molecule type" value="Genomic_DNA"/>
</dbReference>
<protein>
    <submittedName>
        <fullName evidence="1">DUF4258 domain-containing protein</fullName>
    </submittedName>
</protein>
<proteinExistence type="predicted"/>
<sequence>MRKAPILYFLLVLLLLAGWFLTRTNNSQPTENNRFADKVSKLVYTKHGRCRMDCRQITEAEVKEIILQGRINQQKSDPADKPCPTYAIEGYSSQDNQHIRVVVADCQSALKLVTCIDLDKDHRCSCY</sequence>